<accession>A0ABN0RSF9</accession>
<dbReference type="Proteomes" id="UP000019275">
    <property type="component" value="Unassembled WGS sequence"/>
</dbReference>
<keyword evidence="1" id="KW-1133">Transmembrane helix</keyword>
<evidence type="ECO:0000256" key="1">
    <source>
        <dbReference type="SAM" id="Phobius"/>
    </source>
</evidence>
<evidence type="ECO:0008006" key="4">
    <source>
        <dbReference type="Google" id="ProtNLM"/>
    </source>
</evidence>
<protein>
    <recommendedName>
        <fullName evidence="4">DUF2269 family protein</fullName>
    </recommendedName>
</protein>
<feature type="transmembrane region" description="Helical" evidence="1">
    <location>
        <begin position="37"/>
        <end position="60"/>
    </location>
</feature>
<reference evidence="2 3" key="1">
    <citation type="journal article" date="2014" name="Genome Announc.">
        <title>Draft Genome Sequence of the Carrageenan-Degrading Bacterium Cellulophaga sp. Strain KL-A, Isolated from Decaying Marine Algae.</title>
        <authorList>
            <person name="Shan D."/>
            <person name="Ying J."/>
            <person name="Li X."/>
            <person name="Gao Z."/>
            <person name="Wei G."/>
            <person name="Shao Z."/>
        </authorList>
    </citation>
    <scope>NUCLEOTIDE SEQUENCE [LARGE SCALE GENOMIC DNA]</scope>
    <source>
        <strain evidence="2 3">KL-A</strain>
    </source>
</reference>
<evidence type="ECO:0000313" key="3">
    <source>
        <dbReference type="Proteomes" id="UP000019275"/>
    </source>
</evidence>
<keyword evidence="1" id="KW-0472">Membrane</keyword>
<evidence type="ECO:0000313" key="2">
    <source>
        <dbReference type="EMBL" id="EWH14888.1"/>
    </source>
</evidence>
<keyword evidence="3" id="KW-1185">Reference proteome</keyword>
<proteinExistence type="predicted"/>
<organism evidence="2 3">
    <name type="scientific">Cellulophaga geojensis KL-A</name>
    <dbReference type="NCBI Taxonomy" id="1328323"/>
    <lineage>
        <taxon>Bacteria</taxon>
        <taxon>Pseudomonadati</taxon>
        <taxon>Bacteroidota</taxon>
        <taxon>Flavobacteriia</taxon>
        <taxon>Flavobacteriales</taxon>
        <taxon>Flavobacteriaceae</taxon>
        <taxon>Cellulophaga</taxon>
    </lineage>
</organism>
<dbReference type="RefSeq" id="WP_013622300.1">
    <property type="nucleotide sequence ID" value="NZ_ARZX01000002.1"/>
</dbReference>
<name>A0ABN0RSF9_9FLAO</name>
<dbReference type="EMBL" id="ARZX01000002">
    <property type="protein sequence ID" value="EWH14888.1"/>
    <property type="molecule type" value="Genomic_DNA"/>
</dbReference>
<feature type="transmembrane region" description="Helical" evidence="1">
    <location>
        <begin position="120"/>
        <end position="139"/>
    </location>
</feature>
<feature type="transmembrane region" description="Helical" evidence="1">
    <location>
        <begin position="67"/>
        <end position="91"/>
    </location>
</feature>
<keyword evidence="1" id="KW-0812">Transmembrane</keyword>
<sequence>MIFGITLIILGILAAPSLLLSRKPDAQELLDKITPYQGWIGLAFCVWGVWGIISSILNLGWLTTYPIYWATFLAVNVLLAALGFILGYGMINKHLLSKNEEAKAKGELLLAKLRPLQGKLGIAAIALGVWQIITKLLFFV</sequence>
<comment type="caution">
    <text evidence="2">The sequence shown here is derived from an EMBL/GenBank/DDBJ whole genome shotgun (WGS) entry which is preliminary data.</text>
</comment>
<gene>
    <name evidence="2" type="ORF">KLA_03632</name>
</gene>